<accession>A0A9P0D1N1</accession>
<evidence type="ECO:0000256" key="10">
    <source>
        <dbReference type="ARBA" id="ARBA00023204"/>
    </source>
</evidence>
<dbReference type="GO" id="GO:0046872">
    <property type="term" value="F:metal ion binding"/>
    <property type="evidence" value="ECO:0007669"/>
    <property type="project" value="UniProtKB-KW"/>
</dbReference>
<evidence type="ECO:0000256" key="9">
    <source>
        <dbReference type="ARBA" id="ARBA00023172"/>
    </source>
</evidence>
<dbReference type="PANTHER" id="PTHR21077:SF5">
    <property type="entry name" value="CROSSOVER JUNCTION ENDONUCLEASE MMS4"/>
    <property type="match status" value="1"/>
</dbReference>
<proteinExistence type="predicted"/>
<reference evidence="14" key="1">
    <citation type="submission" date="2022-01" db="EMBL/GenBank/DDBJ databases">
        <authorList>
            <person name="King R."/>
        </authorList>
    </citation>
    <scope>NUCLEOTIDE SEQUENCE</scope>
</reference>
<keyword evidence="13" id="KW-0175">Coiled coil</keyword>
<evidence type="ECO:0000256" key="3">
    <source>
        <dbReference type="ARBA" id="ARBA00022722"/>
    </source>
</evidence>
<dbReference type="GO" id="GO:0006302">
    <property type="term" value="P:double-strand break repair"/>
    <property type="evidence" value="ECO:0007669"/>
    <property type="project" value="TreeGrafter"/>
</dbReference>
<dbReference type="PANTHER" id="PTHR21077">
    <property type="entry name" value="EME1 PROTEIN"/>
    <property type="match status" value="1"/>
</dbReference>
<evidence type="ECO:0008006" key="16">
    <source>
        <dbReference type="Google" id="ProtNLM"/>
    </source>
</evidence>
<dbReference type="GO" id="GO:0048476">
    <property type="term" value="C:Holliday junction resolvase complex"/>
    <property type="evidence" value="ECO:0007669"/>
    <property type="project" value="InterPro"/>
</dbReference>
<evidence type="ECO:0000256" key="13">
    <source>
        <dbReference type="SAM" id="Coils"/>
    </source>
</evidence>
<keyword evidence="7" id="KW-0378">Hydrolase</keyword>
<organism evidence="14 15">
    <name type="scientific">Psylliodes chrysocephalus</name>
    <dbReference type="NCBI Taxonomy" id="3402493"/>
    <lineage>
        <taxon>Eukaryota</taxon>
        <taxon>Metazoa</taxon>
        <taxon>Ecdysozoa</taxon>
        <taxon>Arthropoda</taxon>
        <taxon>Hexapoda</taxon>
        <taxon>Insecta</taxon>
        <taxon>Pterygota</taxon>
        <taxon>Neoptera</taxon>
        <taxon>Endopterygota</taxon>
        <taxon>Coleoptera</taxon>
        <taxon>Polyphaga</taxon>
        <taxon>Cucujiformia</taxon>
        <taxon>Chrysomeloidea</taxon>
        <taxon>Chrysomelidae</taxon>
        <taxon>Galerucinae</taxon>
        <taxon>Alticini</taxon>
        <taxon>Psylliodes</taxon>
    </lineage>
</organism>
<dbReference type="GO" id="GO:0005634">
    <property type="term" value="C:nucleus"/>
    <property type="evidence" value="ECO:0007669"/>
    <property type="project" value="UniProtKB-SubCell"/>
</dbReference>
<gene>
    <name evidence="14" type="ORF">PSYICH_LOCUS12146</name>
</gene>
<evidence type="ECO:0000256" key="7">
    <source>
        <dbReference type="ARBA" id="ARBA00022801"/>
    </source>
</evidence>
<evidence type="ECO:0000256" key="5">
    <source>
        <dbReference type="ARBA" id="ARBA00022759"/>
    </source>
</evidence>
<dbReference type="OrthoDB" id="343092at2759"/>
<evidence type="ECO:0000256" key="12">
    <source>
        <dbReference type="ARBA" id="ARBA00023254"/>
    </source>
</evidence>
<dbReference type="GO" id="GO:0008821">
    <property type="term" value="F:crossover junction DNA endonuclease activity"/>
    <property type="evidence" value="ECO:0007669"/>
    <property type="project" value="TreeGrafter"/>
</dbReference>
<keyword evidence="5" id="KW-0255">Endonuclease</keyword>
<keyword evidence="3" id="KW-0540">Nuclease</keyword>
<dbReference type="GO" id="GO:0000712">
    <property type="term" value="P:resolution of meiotic recombination intermediates"/>
    <property type="evidence" value="ECO:0007669"/>
    <property type="project" value="TreeGrafter"/>
</dbReference>
<keyword evidence="8" id="KW-0460">Magnesium</keyword>
<evidence type="ECO:0000256" key="2">
    <source>
        <dbReference type="ARBA" id="ARBA00004123"/>
    </source>
</evidence>
<protein>
    <recommendedName>
        <fullName evidence="16">Crossover junction endonuclease EME1</fullName>
    </recommendedName>
</protein>
<dbReference type="Proteomes" id="UP001153636">
    <property type="component" value="Chromosome 6"/>
</dbReference>
<keyword evidence="4" id="KW-0479">Metal-binding</keyword>
<comment type="cofactor">
    <cofactor evidence="1">
        <name>Mg(2+)</name>
        <dbReference type="ChEBI" id="CHEBI:18420"/>
    </cofactor>
</comment>
<evidence type="ECO:0000256" key="6">
    <source>
        <dbReference type="ARBA" id="ARBA00022763"/>
    </source>
</evidence>
<dbReference type="Gene3D" id="3.40.50.10130">
    <property type="match status" value="1"/>
</dbReference>
<keyword evidence="10" id="KW-0234">DNA repair</keyword>
<dbReference type="InterPro" id="IPR042530">
    <property type="entry name" value="EME1/EME2_C"/>
</dbReference>
<comment type="subcellular location">
    <subcellularLocation>
        <location evidence="2">Nucleus</location>
    </subcellularLocation>
</comment>
<keyword evidence="15" id="KW-1185">Reference proteome</keyword>
<evidence type="ECO:0000313" key="14">
    <source>
        <dbReference type="EMBL" id="CAH1112260.1"/>
    </source>
</evidence>
<dbReference type="EMBL" id="OV651818">
    <property type="protein sequence ID" value="CAH1112260.1"/>
    <property type="molecule type" value="Genomic_DNA"/>
</dbReference>
<dbReference type="AlphaFoldDB" id="A0A9P0D1N1"/>
<feature type="coiled-coil region" evidence="13">
    <location>
        <begin position="268"/>
        <end position="303"/>
    </location>
</feature>
<dbReference type="Gene3D" id="1.10.150.670">
    <property type="entry name" value="Crossover junction endonuclease EME1, DNA-binding domain"/>
    <property type="match status" value="1"/>
</dbReference>
<keyword evidence="6" id="KW-0227">DNA damage</keyword>
<evidence type="ECO:0000256" key="4">
    <source>
        <dbReference type="ARBA" id="ARBA00022723"/>
    </source>
</evidence>
<dbReference type="InterPro" id="IPR033310">
    <property type="entry name" value="Mms4/EME1/EME2"/>
</dbReference>
<name>A0A9P0D1N1_9CUCU</name>
<keyword evidence="11" id="KW-0539">Nucleus</keyword>
<evidence type="ECO:0000256" key="1">
    <source>
        <dbReference type="ARBA" id="ARBA00001946"/>
    </source>
</evidence>
<sequence length="574" mass="66486">MENVEVYSIASSDSNSTIIDESWTTQFPSSTSENSINKKTNKNIYDLSEFENDNACEALYENSKQFFESFKSEDILEELSKKYSTNQSQSNDKSNDILEELSKKDSTNQSQSNDKSEDILEEQSKKYLTNQSQSNDKSEDILDELSKKYLTKQSNNEIVEEIVLSDSSSETECNINHSKKDVSMELDKNNTIFENCFSENTNSFLHRNQIVDYNKLSLSPVASCSNEDIYNKNNFPLKRTFESISSDEDCGKKTEKKGKRIANNDKKLAAEEKKAMKAIERMNKKEQIEKEKALKQAQRLVDKSRKDSLKFMVVYMDDTIFNNKEYGDYLKEHLTSKDIPYMMKTSFPGMISWARKVLAIENTEVKKSEYPEKHYAVIIKPAAFGNLYSCIESIKEHTDFKHLSIFVYGQSKPTSSQEDEIIDIEMCFPTYWQFVENKIQLGNFIFMLTKSISQIPYKLEQEAKYNHLSEYMESYNKKNVKVDKDGNGLGQLWRQMLTMFPLVRLETAEAITAVFPTPRSMFEAYENCTELGEQLIQNLQIRRTHGPLATSRRIGPELSKKCYRLFTSKQNRLL</sequence>
<evidence type="ECO:0000256" key="8">
    <source>
        <dbReference type="ARBA" id="ARBA00022842"/>
    </source>
</evidence>
<evidence type="ECO:0000313" key="15">
    <source>
        <dbReference type="Proteomes" id="UP001153636"/>
    </source>
</evidence>
<dbReference type="GO" id="GO:0031573">
    <property type="term" value="P:mitotic intra-S DNA damage checkpoint signaling"/>
    <property type="evidence" value="ECO:0007669"/>
    <property type="project" value="TreeGrafter"/>
</dbReference>
<dbReference type="Pfam" id="PF21292">
    <property type="entry name" value="EME1-MUS81_C"/>
    <property type="match status" value="1"/>
</dbReference>
<keyword evidence="12" id="KW-0469">Meiosis</keyword>
<keyword evidence="9" id="KW-0233">DNA recombination</keyword>
<dbReference type="GO" id="GO:0031297">
    <property type="term" value="P:replication fork processing"/>
    <property type="evidence" value="ECO:0007669"/>
    <property type="project" value="TreeGrafter"/>
</dbReference>
<evidence type="ECO:0000256" key="11">
    <source>
        <dbReference type="ARBA" id="ARBA00023242"/>
    </source>
</evidence>